<proteinExistence type="predicted"/>
<sequence>MFNLFQIGYTDGLAQDANDEEQVMMIENPQARYYMECSLYKTQPPPTAVVVPCRYSNISMNIHNLNTSQSTRIEINYLASSQGVGPFERANGRYVDDANGLGMVLGDEHVVIASNQASTLAMDIKNQHPSDFASPNIWSVMRQQAFVIPAAAEVGGLASHAKNTGHLTALELKERPDAAVDLNVLDRCSRSLHAPIMGFCLQHDTFYRFKMDKRKRFKLTLEIFRDIFKICPRVQGQDFDALPIDEEIMSFLRELGHSGLINSLNDVIVDQMHQPWRTFAAFINRSLSGKTTGLDKLRLSRAQIL</sequence>
<evidence type="ECO:0000313" key="2">
    <source>
        <dbReference type="Proteomes" id="UP001151760"/>
    </source>
</evidence>
<evidence type="ECO:0000313" key="1">
    <source>
        <dbReference type="EMBL" id="GJS89098.1"/>
    </source>
</evidence>
<protein>
    <submittedName>
        <fullName evidence="1">Uncharacterized protein</fullName>
    </submittedName>
</protein>
<name>A0ABQ4ZFU4_9ASTR</name>
<gene>
    <name evidence="1" type="ORF">Tco_0771734</name>
</gene>
<dbReference type="EMBL" id="BQNB010011324">
    <property type="protein sequence ID" value="GJS89098.1"/>
    <property type="molecule type" value="Genomic_DNA"/>
</dbReference>
<accession>A0ABQ4ZFU4</accession>
<reference evidence="1" key="1">
    <citation type="journal article" date="2022" name="Int. J. Mol. Sci.">
        <title>Draft Genome of Tanacetum Coccineum: Genomic Comparison of Closely Related Tanacetum-Family Plants.</title>
        <authorList>
            <person name="Yamashiro T."/>
            <person name="Shiraishi A."/>
            <person name="Nakayama K."/>
            <person name="Satake H."/>
        </authorList>
    </citation>
    <scope>NUCLEOTIDE SEQUENCE</scope>
</reference>
<reference evidence="1" key="2">
    <citation type="submission" date="2022-01" db="EMBL/GenBank/DDBJ databases">
        <authorList>
            <person name="Yamashiro T."/>
            <person name="Shiraishi A."/>
            <person name="Satake H."/>
            <person name="Nakayama K."/>
        </authorList>
    </citation>
    <scope>NUCLEOTIDE SEQUENCE</scope>
</reference>
<organism evidence="1 2">
    <name type="scientific">Tanacetum coccineum</name>
    <dbReference type="NCBI Taxonomy" id="301880"/>
    <lineage>
        <taxon>Eukaryota</taxon>
        <taxon>Viridiplantae</taxon>
        <taxon>Streptophyta</taxon>
        <taxon>Embryophyta</taxon>
        <taxon>Tracheophyta</taxon>
        <taxon>Spermatophyta</taxon>
        <taxon>Magnoliopsida</taxon>
        <taxon>eudicotyledons</taxon>
        <taxon>Gunneridae</taxon>
        <taxon>Pentapetalae</taxon>
        <taxon>asterids</taxon>
        <taxon>campanulids</taxon>
        <taxon>Asterales</taxon>
        <taxon>Asteraceae</taxon>
        <taxon>Asteroideae</taxon>
        <taxon>Anthemideae</taxon>
        <taxon>Anthemidinae</taxon>
        <taxon>Tanacetum</taxon>
    </lineage>
</organism>
<comment type="caution">
    <text evidence="1">The sequence shown here is derived from an EMBL/GenBank/DDBJ whole genome shotgun (WGS) entry which is preliminary data.</text>
</comment>
<dbReference type="Proteomes" id="UP001151760">
    <property type="component" value="Unassembled WGS sequence"/>
</dbReference>
<keyword evidence="2" id="KW-1185">Reference proteome</keyword>